<accession>A0A897N2N2</accession>
<dbReference type="CDD" id="cd03801">
    <property type="entry name" value="GT4_PimA-like"/>
    <property type="match status" value="1"/>
</dbReference>
<evidence type="ECO:0000259" key="1">
    <source>
        <dbReference type="Pfam" id="PF00534"/>
    </source>
</evidence>
<feature type="domain" description="Glycosyltransferase subfamily 4-like N-terminal" evidence="2">
    <location>
        <begin position="32"/>
        <end position="180"/>
    </location>
</feature>
<dbReference type="PANTHER" id="PTHR45947:SF3">
    <property type="entry name" value="SULFOQUINOVOSYL TRANSFERASE SQD2"/>
    <property type="match status" value="1"/>
</dbReference>
<proteinExistence type="predicted"/>
<dbReference type="PANTHER" id="PTHR45947">
    <property type="entry name" value="SULFOQUINOVOSYL TRANSFERASE SQD2"/>
    <property type="match status" value="1"/>
</dbReference>
<reference evidence="3" key="1">
    <citation type="submission" date="2020-11" db="EMBL/GenBank/DDBJ databases">
        <title>Carbohydrate-dependent, anaerobic sulfur respiration: A novel catabolism in halophilic archaea.</title>
        <authorList>
            <person name="Sorokin D.Y."/>
            <person name="Messina E."/>
            <person name="Smedile F."/>
            <person name="La Cono V."/>
            <person name="Hallsworth J.E."/>
            <person name="Yakimov M.M."/>
        </authorList>
    </citation>
    <scope>NUCLEOTIDE SEQUENCE</scope>
    <source>
        <strain evidence="3">HSR12-1</strain>
    </source>
</reference>
<protein>
    <submittedName>
        <fullName evidence="3">Glycosyltransferase</fullName>
    </submittedName>
</protein>
<evidence type="ECO:0000313" key="4">
    <source>
        <dbReference type="Proteomes" id="UP000663525"/>
    </source>
</evidence>
<dbReference type="AlphaFoldDB" id="A0A897N2N2"/>
<dbReference type="Pfam" id="PF13439">
    <property type="entry name" value="Glyco_transf_4"/>
    <property type="match status" value="1"/>
</dbReference>
<sequence>MSLRRRRVGNVIDAAGLLWSVRVLNYLELEDRLDRSGISTSVAHQRAALSRADADVSYVTTPWYDGDMVLAGLNRLVDGRGMTDFDVAHCNMIGPGSAFVARQARKHDVPLVLHAHVTSEDFAESFRGSNLLARPLRRYLRWFYSQADLVLCPSEYTRRTLEAYPIDAPIRSITNGIDLDSMTGYEQFRDEYRERYDLEGMVVFAVGSVFERKGLTTFCEVAQRTDYDFAWFGEYDGGLLGSRTVRKWTKNPPENVTFTGWIEDKRGAFAAGDVFLFPSKVENQGLVVLEAMAAGKAVVLRDIPVFREYYEDGHDCLLCSTREEFEDALRRLEANPDLRERLGENARETAREHSLDRVAEELVDAYEEVTTH</sequence>
<gene>
    <name evidence="3" type="primary">rfaG</name>
    <name evidence="3" type="ORF">HSR121_0218</name>
</gene>
<dbReference type="Gene3D" id="3.40.50.2000">
    <property type="entry name" value="Glycogen Phosphorylase B"/>
    <property type="match status" value="2"/>
</dbReference>
<organism evidence="3 4">
    <name type="scientific">Halapricum desulfuricans</name>
    <dbReference type="NCBI Taxonomy" id="2841257"/>
    <lineage>
        <taxon>Archaea</taxon>
        <taxon>Methanobacteriati</taxon>
        <taxon>Methanobacteriota</taxon>
        <taxon>Stenosarchaea group</taxon>
        <taxon>Halobacteria</taxon>
        <taxon>Halobacteriales</taxon>
        <taxon>Haloarculaceae</taxon>
        <taxon>Halapricum</taxon>
    </lineage>
</organism>
<dbReference type="InterPro" id="IPR028098">
    <property type="entry name" value="Glyco_trans_4-like_N"/>
</dbReference>
<dbReference type="EMBL" id="CP064787">
    <property type="protein sequence ID" value="QSG04576.1"/>
    <property type="molecule type" value="Genomic_DNA"/>
</dbReference>
<evidence type="ECO:0000259" key="2">
    <source>
        <dbReference type="Pfam" id="PF13439"/>
    </source>
</evidence>
<dbReference type="GO" id="GO:0016757">
    <property type="term" value="F:glycosyltransferase activity"/>
    <property type="evidence" value="ECO:0007669"/>
    <property type="project" value="InterPro"/>
</dbReference>
<name>A0A897N2N2_9EURY</name>
<dbReference type="Pfam" id="PF00534">
    <property type="entry name" value="Glycos_transf_1"/>
    <property type="match status" value="1"/>
</dbReference>
<dbReference type="InterPro" id="IPR050194">
    <property type="entry name" value="Glycosyltransferase_grp1"/>
</dbReference>
<dbReference type="Proteomes" id="UP000663525">
    <property type="component" value="Chromosome"/>
</dbReference>
<dbReference type="InterPro" id="IPR001296">
    <property type="entry name" value="Glyco_trans_1"/>
</dbReference>
<evidence type="ECO:0000313" key="3">
    <source>
        <dbReference type="EMBL" id="QSG04576.1"/>
    </source>
</evidence>
<keyword evidence="3" id="KW-0808">Transferase</keyword>
<dbReference type="SUPFAM" id="SSF53756">
    <property type="entry name" value="UDP-Glycosyltransferase/glycogen phosphorylase"/>
    <property type="match status" value="1"/>
</dbReference>
<feature type="domain" description="Glycosyl transferase family 1" evidence="1">
    <location>
        <begin position="199"/>
        <end position="348"/>
    </location>
</feature>